<protein>
    <submittedName>
        <fullName evidence="1">Uncharacterized protein</fullName>
    </submittedName>
</protein>
<name>A0A3L8SUA2_CHLGU</name>
<gene>
    <name evidence="1" type="ORF">DV515_00004179</name>
</gene>
<dbReference type="EMBL" id="QUSF01000008">
    <property type="protein sequence ID" value="RLW07192.1"/>
    <property type="molecule type" value="Genomic_DNA"/>
</dbReference>
<evidence type="ECO:0000313" key="1">
    <source>
        <dbReference type="EMBL" id="RLW07192.1"/>
    </source>
</evidence>
<sequence>MSFLGERKKWLSEDKPADKRVRMLFPSALHMHFCKCAASPFRDMQGRLASPAYLYSTEPLYRLTGTGVFICQGKLIGNYCHLP</sequence>
<keyword evidence="2" id="KW-1185">Reference proteome</keyword>
<dbReference type="Proteomes" id="UP000276834">
    <property type="component" value="Unassembled WGS sequence"/>
</dbReference>
<organism evidence="1 2">
    <name type="scientific">Chloebia gouldiae</name>
    <name type="common">Gouldian finch</name>
    <name type="synonym">Erythrura gouldiae</name>
    <dbReference type="NCBI Taxonomy" id="44316"/>
    <lineage>
        <taxon>Eukaryota</taxon>
        <taxon>Metazoa</taxon>
        <taxon>Chordata</taxon>
        <taxon>Craniata</taxon>
        <taxon>Vertebrata</taxon>
        <taxon>Euteleostomi</taxon>
        <taxon>Archelosauria</taxon>
        <taxon>Archosauria</taxon>
        <taxon>Dinosauria</taxon>
        <taxon>Saurischia</taxon>
        <taxon>Theropoda</taxon>
        <taxon>Coelurosauria</taxon>
        <taxon>Aves</taxon>
        <taxon>Neognathae</taxon>
        <taxon>Neoaves</taxon>
        <taxon>Telluraves</taxon>
        <taxon>Australaves</taxon>
        <taxon>Passeriformes</taxon>
        <taxon>Passeroidea</taxon>
        <taxon>Passeridae</taxon>
        <taxon>Chloebia</taxon>
    </lineage>
</organism>
<evidence type="ECO:0000313" key="2">
    <source>
        <dbReference type="Proteomes" id="UP000276834"/>
    </source>
</evidence>
<accession>A0A3L8SUA2</accession>
<reference evidence="1 2" key="1">
    <citation type="journal article" date="2018" name="Proc. R. Soc. B">
        <title>A non-coding region near Follistatin controls head colour polymorphism in the Gouldian finch.</title>
        <authorList>
            <person name="Toomey M.B."/>
            <person name="Marques C.I."/>
            <person name="Andrade P."/>
            <person name="Araujo P.M."/>
            <person name="Sabatino S."/>
            <person name="Gazda M.A."/>
            <person name="Afonso S."/>
            <person name="Lopes R.J."/>
            <person name="Corbo J.C."/>
            <person name="Carneiro M."/>
        </authorList>
    </citation>
    <scope>NUCLEOTIDE SEQUENCE [LARGE SCALE GENOMIC DNA]</scope>
    <source>
        <strain evidence="1">Red01</strain>
        <tissue evidence="1">Muscle</tissue>
    </source>
</reference>
<proteinExistence type="predicted"/>
<comment type="caution">
    <text evidence="1">The sequence shown here is derived from an EMBL/GenBank/DDBJ whole genome shotgun (WGS) entry which is preliminary data.</text>
</comment>
<dbReference type="AlphaFoldDB" id="A0A3L8SUA2"/>